<name>A0ABU4S986_9GAMM</name>
<evidence type="ECO:0008006" key="3">
    <source>
        <dbReference type="Google" id="ProtNLM"/>
    </source>
</evidence>
<evidence type="ECO:0000313" key="1">
    <source>
        <dbReference type="EMBL" id="MDX7987296.1"/>
    </source>
</evidence>
<reference evidence="2" key="1">
    <citation type="journal article" date="2024" name="Toxins">
        <title>Genome Sequence Analysis of Native Xenorhabdus Strains Isolated from Entomopathogenic Nematodes in Argentina.</title>
        <authorList>
            <person name="Palma L."/>
            <person name="Frizzo L."/>
            <person name="Kaiser S."/>
            <person name="Berry C."/>
            <person name="Caballero P."/>
            <person name="Bode H.B."/>
            <person name="Del Valle E.E."/>
        </authorList>
    </citation>
    <scope>NUCLEOTIDE SEQUENCE [LARGE SCALE GENOMIC DNA]</scope>
    <source>
        <strain evidence="2">12</strain>
    </source>
</reference>
<proteinExistence type="predicted"/>
<evidence type="ECO:0000313" key="2">
    <source>
        <dbReference type="Proteomes" id="UP001271890"/>
    </source>
</evidence>
<protein>
    <recommendedName>
        <fullName evidence="3">N-acetyltransferase domain-containing protein</fullName>
    </recommendedName>
</protein>
<dbReference type="EMBL" id="VCDN01000026">
    <property type="protein sequence ID" value="MDX7987296.1"/>
    <property type="molecule type" value="Genomic_DNA"/>
</dbReference>
<dbReference type="RefSeq" id="WP_319929729.1">
    <property type="nucleotide sequence ID" value="NZ_VCDN01000026.1"/>
</dbReference>
<comment type="caution">
    <text evidence="1">The sequence shown here is derived from an EMBL/GenBank/DDBJ whole genome shotgun (WGS) entry which is preliminary data.</text>
</comment>
<accession>A0ABU4S986</accession>
<sequence>MFKSKYSNDQQCLSDLVTVKKVSAAEAANLINVLLFKNMTEDWGDVNSDDPFDSEQKKWVDKYRDSHYLLFTIKNIAESAMHESNLSDDNLFFIAYYSGSPIGALLLSLRNSPDSGIASHVDIPIIKYVATHCGIRDCGVILIEYVVNESLRLGKGGKLKCEILEAVRNLYLNMGFIEILPLVMQLDPNESPVWHFVNGAYKYKGFKTN</sequence>
<dbReference type="Proteomes" id="UP001271890">
    <property type="component" value="Unassembled WGS sequence"/>
</dbReference>
<organism evidence="1 2">
    <name type="scientific">Xenorhabdus santafensis</name>
    <dbReference type="NCBI Taxonomy" id="2582833"/>
    <lineage>
        <taxon>Bacteria</taxon>
        <taxon>Pseudomonadati</taxon>
        <taxon>Pseudomonadota</taxon>
        <taxon>Gammaproteobacteria</taxon>
        <taxon>Enterobacterales</taxon>
        <taxon>Morganellaceae</taxon>
        <taxon>Xenorhabdus</taxon>
    </lineage>
</organism>
<gene>
    <name evidence="1" type="ORF">FE392_08120</name>
</gene>
<keyword evidence="2" id="KW-1185">Reference proteome</keyword>